<dbReference type="InterPro" id="IPR029044">
    <property type="entry name" value="Nucleotide-diphossugar_trans"/>
</dbReference>
<evidence type="ECO:0000313" key="3">
    <source>
        <dbReference type="EMBL" id="GGP04942.1"/>
    </source>
</evidence>
<dbReference type="AlphaFoldDB" id="A0A918E501"/>
<keyword evidence="4" id="KW-1185">Reference proteome</keyword>
<feature type="domain" description="Glycosyltransferase 2-like" evidence="2">
    <location>
        <begin position="24"/>
        <end position="149"/>
    </location>
</feature>
<dbReference type="Gene3D" id="1.20.5.1700">
    <property type="match status" value="1"/>
</dbReference>
<feature type="coiled-coil region" evidence="1">
    <location>
        <begin position="462"/>
        <end position="524"/>
    </location>
</feature>
<reference evidence="3" key="1">
    <citation type="journal article" date="2014" name="Int. J. Syst. Evol. Microbiol.">
        <title>Complete genome sequence of Corynebacterium casei LMG S-19264T (=DSM 44701T), isolated from a smear-ripened cheese.</title>
        <authorList>
            <consortium name="US DOE Joint Genome Institute (JGI-PGF)"/>
            <person name="Walter F."/>
            <person name="Albersmeier A."/>
            <person name="Kalinowski J."/>
            <person name="Ruckert C."/>
        </authorList>
    </citation>
    <scope>NUCLEOTIDE SEQUENCE</scope>
    <source>
        <strain evidence="3">CGMCC 4.7430</strain>
    </source>
</reference>
<sequence>MRVRGNDYRVLDPPEWFTPELRVSVIVPAFGGQDKLDLVLAALARQSYPAELTEVIVVDNGSTPPLRLPATRPPGARLIRCETPGRASARNAGLAEAGGDVIHWLDSDVVLTPGALEAHMRWHHTAPYLVVGGFMRFSEAPLPAELPDDLESYFEPAEPHRWIIDLLARTDGLTQRTPRPFSLHVGGATSVNARLFELAGPMDDELILGQDTEMGYRLGQAGAVFVPEPRARAYHLGPTMRMRHKERIDRVSFAFVGDRIPLYRWLRSHPGRQWKIPYVEAVVDGTAGYESVRATVDALLAGTQHDLRVVIVGPWDGLERDRRAPLKDPNLDLVLVHGHFEHESRVRFAGTDEVGLAVPYVLRLPPGWAPGEDSLASLLDLARTEQHGLINVLLDESSAGVVAARLERPAAFARARLVAGPREDLDDVVDDVSSVTWVDGETYGFTREPAKPLGRRGAYNARVQAEADVERLTGENERLRAQVAKWREEAGTWRKDAVDYRRDIGALRKEVSELRRQLAAAHRAQDSLRTVMTATVRRALGRRTGR</sequence>
<dbReference type="InterPro" id="IPR050834">
    <property type="entry name" value="Glycosyltransf_2"/>
</dbReference>
<dbReference type="RefSeq" id="WP_189138459.1">
    <property type="nucleotide sequence ID" value="NZ_BMNK01000003.1"/>
</dbReference>
<reference evidence="3" key="2">
    <citation type="submission" date="2020-09" db="EMBL/GenBank/DDBJ databases">
        <authorList>
            <person name="Sun Q."/>
            <person name="Zhou Y."/>
        </authorList>
    </citation>
    <scope>NUCLEOTIDE SEQUENCE</scope>
    <source>
        <strain evidence="3">CGMCC 4.7430</strain>
    </source>
</reference>
<keyword evidence="1" id="KW-0175">Coiled coil</keyword>
<accession>A0A918E501</accession>
<evidence type="ECO:0000256" key="1">
    <source>
        <dbReference type="SAM" id="Coils"/>
    </source>
</evidence>
<dbReference type="SUPFAM" id="SSF53448">
    <property type="entry name" value="Nucleotide-diphospho-sugar transferases"/>
    <property type="match status" value="1"/>
</dbReference>
<dbReference type="PANTHER" id="PTHR43685:SF3">
    <property type="entry name" value="SLR2126 PROTEIN"/>
    <property type="match status" value="1"/>
</dbReference>
<dbReference type="Proteomes" id="UP000660745">
    <property type="component" value="Unassembled WGS sequence"/>
</dbReference>
<name>A0A918E501_9ACTN</name>
<gene>
    <name evidence="3" type="ORF">GCM10012278_22370</name>
</gene>
<dbReference type="EMBL" id="BMNK01000003">
    <property type="protein sequence ID" value="GGP04942.1"/>
    <property type="molecule type" value="Genomic_DNA"/>
</dbReference>
<dbReference type="InterPro" id="IPR001173">
    <property type="entry name" value="Glyco_trans_2-like"/>
</dbReference>
<comment type="caution">
    <text evidence="3">The sequence shown here is derived from an EMBL/GenBank/DDBJ whole genome shotgun (WGS) entry which is preliminary data.</text>
</comment>
<dbReference type="CDD" id="cd00761">
    <property type="entry name" value="Glyco_tranf_GTA_type"/>
    <property type="match status" value="1"/>
</dbReference>
<proteinExistence type="predicted"/>
<evidence type="ECO:0000313" key="4">
    <source>
        <dbReference type="Proteomes" id="UP000660745"/>
    </source>
</evidence>
<protein>
    <recommendedName>
        <fullName evidence="2">Glycosyltransferase 2-like domain-containing protein</fullName>
    </recommendedName>
</protein>
<organism evidence="3 4">
    <name type="scientific">Nonomuraea glycinis</name>
    <dbReference type="NCBI Taxonomy" id="2047744"/>
    <lineage>
        <taxon>Bacteria</taxon>
        <taxon>Bacillati</taxon>
        <taxon>Actinomycetota</taxon>
        <taxon>Actinomycetes</taxon>
        <taxon>Streptosporangiales</taxon>
        <taxon>Streptosporangiaceae</taxon>
        <taxon>Nonomuraea</taxon>
    </lineage>
</organism>
<evidence type="ECO:0000259" key="2">
    <source>
        <dbReference type="Pfam" id="PF00535"/>
    </source>
</evidence>
<dbReference type="Pfam" id="PF00535">
    <property type="entry name" value="Glycos_transf_2"/>
    <property type="match status" value="1"/>
</dbReference>
<dbReference type="Gene3D" id="3.90.550.10">
    <property type="entry name" value="Spore Coat Polysaccharide Biosynthesis Protein SpsA, Chain A"/>
    <property type="match status" value="1"/>
</dbReference>
<dbReference type="PANTHER" id="PTHR43685">
    <property type="entry name" value="GLYCOSYLTRANSFERASE"/>
    <property type="match status" value="1"/>
</dbReference>